<dbReference type="Gene3D" id="3.40.50.300">
    <property type="entry name" value="P-loop containing nucleotide triphosphate hydrolases"/>
    <property type="match status" value="1"/>
</dbReference>
<reference evidence="1 2" key="1">
    <citation type="submission" date="2015-07" db="EMBL/GenBank/DDBJ databases">
        <authorList>
            <person name="Noorani M."/>
        </authorList>
    </citation>
    <scope>NUCLEOTIDE SEQUENCE [LARGE SCALE GENOMIC DNA]</scope>
    <source>
        <strain evidence="1 2">CECT 7802</strain>
    </source>
</reference>
<accession>A0A0M6YFQ2</accession>
<protein>
    <recommendedName>
        <fullName evidence="3">Sulfotransferase family protein</fullName>
    </recommendedName>
</protein>
<name>A0A0M6YFQ2_9RHOB</name>
<dbReference type="Proteomes" id="UP000049222">
    <property type="component" value="Unassembled WGS sequence"/>
</dbReference>
<dbReference type="InterPro" id="IPR027417">
    <property type="entry name" value="P-loop_NTPase"/>
</dbReference>
<organism evidence="1 2">
    <name type="scientific">Jannaschia donghaensis</name>
    <dbReference type="NCBI Taxonomy" id="420998"/>
    <lineage>
        <taxon>Bacteria</taxon>
        <taxon>Pseudomonadati</taxon>
        <taxon>Pseudomonadota</taxon>
        <taxon>Alphaproteobacteria</taxon>
        <taxon>Rhodobacterales</taxon>
        <taxon>Roseobacteraceae</taxon>
        <taxon>Jannaschia</taxon>
    </lineage>
</organism>
<keyword evidence="2" id="KW-1185">Reference proteome</keyword>
<dbReference type="STRING" id="420998.JDO7802_01213"/>
<evidence type="ECO:0000313" key="2">
    <source>
        <dbReference type="Proteomes" id="UP000049222"/>
    </source>
</evidence>
<dbReference type="EMBL" id="CXSU01000011">
    <property type="protein sequence ID" value="CTQ49202.1"/>
    <property type="molecule type" value="Genomic_DNA"/>
</dbReference>
<dbReference type="OrthoDB" id="7802556at2"/>
<sequence>MADRFDAFVVFAEMRTGSNHLEESLNTLADVSSHGEVFNPVFLGAHNRTELFGIDMSMREADPMPLLRAIVAQPGLSGFRFFHDHDPRVLDAVLDDPRIGKVILTRNPLDSYVSLAIASLTGQWRLTNPKMAKAAKATFVGADFDALLERQRIFRDRVQRQMQMSGQSAFWIAYDDIADLDVLNGLAAFLGSEDRLTEVPDKLKRQNPGEVEEKLENPEDMRAHLATLDPFVVSRSVNSEPLRGPAVPTFLAAAASPLLALPIPGGLDGALRDWLTELDDAAPSDGMTQKELRPWMRKAKGFISFAIVRHPLARAHDAFQVMMTGTGAQANTLRRILANQHAVDLEGDAGLAFLGFLNFLRANLNGQSSLPVAPEWATQSAVLAGMAQAVLPQRLIREGEAQAELDRLAALAGKDAPTLRLPGRAALDAILSEEIDDACMQAYRRDYLAFGFRKWRNS</sequence>
<dbReference type="RefSeq" id="WP_055083633.1">
    <property type="nucleotide sequence ID" value="NZ_CXSU01000011.1"/>
</dbReference>
<proteinExistence type="predicted"/>
<evidence type="ECO:0000313" key="1">
    <source>
        <dbReference type="EMBL" id="CTQ49202.1"/>
    </source>
</evidence>
<evidence type="ECO:0008006" key="3">
    <source>
        <dbReference type="Google" id="ProtNLM"/>
    </source>
</evidence>
<gene>
    <name evidence="1" type="ORF">JDO7802_01213</name>
</gene>
<dbReference type="AlphaFoldDB" id="A0A0M6YFQ2"/>
<dbReference type="SUPFAM" id="SSF52540">
    <property type="entry name" value="P-loop containing nucleoside triphosphate hydrolases"/>
    <property type="match status" value="1"/>
</dbReference>